<evidence type="ECO:0000313" key="3">
    <source>
        <dbReference type="Proteomes" id="UP000001542"/>
    </source>
</evidence>
<dbReference type="InterPro" id="IPR018845">
    <property type="entry name" value="Initiator-bd"/>
</dbReference>
<dbReference type="VEuPathDB" id="TrichDB:TVAGG3_1045440"/>
<dbReference type="AlphaFoldDB" id="A2D7Y5"/>
<protein>
    <recommendedName>
        <fullName evidence="1">Initiator binding domain-containing protein</fullName>
    </recommendedName>
</protein>
<dbReference type="Pfam" id="PF10416">
    <property type="entry name" value="IBD"/>
    <property type="match status" value="1"/>
</dbReference>
<dbReference type="InterPro" id="IPR036388">
    <property type="entry name" value="WH-like_DNA-bd_sf"/>
</dbReference>
<gene>
    <name evidence="2" type="ORF">TVAG_070820</name>
</gene>
<dbReference type="Proteomes" id="UP000001542">
    <property type="component" value="Unassembled WGS sequence"/>
</dbReference>
<dbReference type="KEGG" id="tva:5468983"/>
<evidence type="ECO:0000313" key="2">
    <source>
        <dbReference type="EMBL" id="EAY23418.1"/>
    </source>
</evidence>
<feature type="domain" description="Initiator binding" evidence="1">
    <location>
        <begin position="162"/>
        <end position="254"/>
    </location>
</feature>
<accession>A2D7Y5</accession>
<dbReference type="VEuPathDB" id="TrichDB:TVAG_070820"/>
<reference evidence="2" key="2">
    <citation type="journal article" date="2007" name="Science">
        <title>Draft genome sequence of the sexually transmitted pathogen Trichomonas vaginalis.</title>
        <authorList>
            <person name="Carlton J.M."/>
            <person name="Hirt R.P."/>
            <person name="Silva J.C."/>
            <person name="Delcher A.L."/>
            <person name="Schatz M."/>
            <person name="Zhao Q."/>
            <person name="Wortman J.R."/>
            <person name="Bidwell S.L."/>
            <person name="Alsmark U.C.M."/>
            <person name="Besteiro S."/>
            <person name="Sicheritz-Ponten T."/>
            <person name="Noel C.J."/>
            <person name="Dacks J.B."/>
            <person name="Foster P.G."/>
            <person name="Simillion C."/>
            <person name="Van de Peer Y."/>
            <person name="Miranda-Saavedra D."/>
            <person name="Barton G.J."/>
            <person name="Westrop G.D."/>
            <person name="Mueller S."/>
            <person name="Dessi D."/>
            <person name="Fiori P.L."/>
            <person name="Ren Q."/>
            <person name="Paulsen I."/>
            <person name="Zhang H."/>
            <person name="Bastida-Corcuera F.D."/>
            <person name="Simoes-Barbosa A."/>
            <person name="Brown M.T."/>
            <person name="Hayes R.D."/>
            <person name="Mukherjee M."/>
            <person name="Okumura C.Y."/>
            <person name="Schneider R."/>
            <person name="Smith A.J."/>
            <person name="Vanacova S."/>
            <person name="Villalvazo M."/>
            <person name="Haas B.J."/>
            <person name="Pertea M."/>
            <person name="Feldblyum T.V."/>
            <person name="Utterback T.R."/>
            <person name="Shu C.L."/>
            <person name="Osoegawa K."/>
            <person name="de Jong P.J."/>
            <person name="Hrdy I."/>
            <person name="Horvathova L."/>
            <person name="Zubacova Z."/>
            <person name="Dolezal P."/>
            <person name="Malik S.B."/>
            <person name="Logsdon J.M. Jr."/>
            <person name="Henze K."/>
            <person name="Gupta A."/>
            <person name="Wang C.C."/>
            <person name="Dunne R.L."/>
            <person name="Upcroft J.A."/>
            <person name="Upcroft P."/>
            <person name="White O."/>
            <person name="Salzberg S.L."/>
            <person name="Tang P."/>
            <person name="Chiu C.-H."/>
            <person name="Lee Y.-S."/>
            <person name="Embley T.M."/>
            <person name="Coombs G.H."/>
            <person name="Mottram J.C."/>
            <person name="Tachezy J."/>
            <person name="Fraser-Liggett C.M."/>
            <person name="Johnson P.J."/>
        </authorList>
    </citation>
    <scope>NUCLEOTIDE SEQUENCE [LARGE SCALE GENOMIC DNA]</scope>
    <source>
        <strain evidence="2">G3</strain>
    </source>
</reference>
<sequence>MSHTQPGSDDSDDAWATVFDAIEYKDGDEADMFAVDPFSDFYSGMHQNQIQKQNHFAFQPLPDGHTGNPSMDSASTDFFHRRTISSPLIQLTPSQHPYSPQVSLPGVQTTLSFSPSRISRLLAPVDTQARAQEDATFMSSIHDTTLVLNPHALSFIPYTLWQERTYSFGELVTDFFQRKNHASCRFSYKLYNALKLSAINDKFAFLVGVRWLNEQIIRVDKRAFARLLGIKSIDGSLFHQQGNFPSHGFIEVSAEDVPKICPDVDLTGVDYDTVRLLYHGDGIFLRSAQEADLANCKWASSRR</sequence>
<keyword evidence="3" id="KW-1185">Reference proteome</keyword>
<dbReference type="OrthoDB" id="10474670at2759"/>
<organism evidence="2 3">
    <name type="scientific">Trichomonas vaginalis (strain ATCC PRA-98 / G3)</name>
    <dbReference type="NCBI Taxonomy" id="412133"/>
    <lineage>
        <taxon>Eukaryota</taxon>
        <taxon>Metamonada</taxon>
        <taxon>Parabasalia</taxon>
        <taxon>Trichomonadida</taxon>
        <taxon>Trichomonadidae</taxon>
        <taxon>Trichomonas</taxon>
    </lineage>
</organism>
<dbReference type="RefSeq" id="XP_001584404.1">
    <property type="nucleotide sequence ID" value="XM_001584354.1"/>
</dbReference>
<dbReference type="EMBL" id="DS113178">
    <property type="protein sequence ID" value="EAY23418.1"/>
    <property type="molecule type" value="Genomic_DNA"/>
</dbReference>
<name>A2D7Y5_TRIV3</name>
<reference evidence="2" key="1">
    <citation type="submission" date="2006-10" db="EMBL/GenBank/DDBJ databases">
        <authorList>
            <person name="Amadeo P."/>
            <person name="Zhao Q."/>
            <person name="Wortman J."/>
            <person name="Fraser-Liggett C."/>
            <person name="Carlton J."/>
        </authorList>
    </citation>
    <scope>NUCLEOTIDE SEQUENCE</scope>
    <source>
        <strain evidence="2">G3</strain>
    </source>
</reference>
<evidence type="ECO:0000259" key="1">
    <source>
        <dbReference type="Pfam" id="PF10416"/>
    </source>
</evidence>
<dbReference type="InParanoid" id="A2D7Y5"/>
<proteinExistence type="predicted"/>
<dbReference type="Gene3D" id="1.10.10.10">
    <property type="entry name" value="Winged helix-like DNA-binding domain superfamily/Winged helix DNA-binding domain"/>
    <property type="match status" value="1"/>
</dbReference>